<protein>
    <recommendedName>
        <fullName evidence="6">Phage terminase large subunit</fullName>
    </recommendedName>
</protein>
<dbReference type="InterPro" id="IPR052380">
    <property type="entry name" value="Viral_DNA_packaging_terminase"/>
</dbReference>
<feature type="domain" description="Phage terminase large subunit C-terminal" evidence="3">
    <location>
        <begin position="314"/>
        <end position="456"/>
    </location>
</feature>
<reference evidence="4 5" key="1">
    <citation type="submission" date="2014-03" db="EMBL/GenBank/DDBJ databases">
        <title>Bradyrhizobium valentinum sp. nov., isolated from effective nodules of Lupinus mariae-josephae, a lupine endemic of basic-lime soils in Eastern Spain.</title>
        <authorList>
            <person name="Duran D."/>
            <person name="Rey L."/>
            <person name="Navarro A."/>
            <person name="Busquets A."/>
            <person name="Imperial J."/>
            <person name="Ruiz-Argueso T."/>
        </authorList>
    </citation>
    <scope>NUCLEOTIDE SEQUENCE [LARGE SCALE GENOMIC DNA]</scope>
    <source>
        <strain evidence="4 5">CCBAU 23086</strain>
    </source>
</reference>
<dbReference type="Proteomes" id="UP000051660">
    <property type="component" value="Unassembled WGS sequence"/>
</dbReference>
<dbReference type="InterPro" id="IPR035412">
    <property type="entry name" value="Terminase_L_N"/>
</dbReference>
<dbReference type="EMBL" id="LLYB01000081">
    <property type="protein sequence ID" value="KRR21346.1"/>
    <property type="molecule type" value="Genomic_DNA"/>
</dbReference>
<dbReference type="InterPro" id="IPR027417">
    <property type="entry name" value="P-loop_NTPase"/>
</dbReference>
<organism evidence="4 5">
    <name type="scientific">Bradyrhizobium lablabi</name>
    <dbReference type="NCBI Taxonomy" id="722472"/>
    <lineage>
        <taxon>Bacteria</taxon>
        <taxon>Pseudomonadati</taxon>
        <taxon>Pseudomonadota</taxon>
        <taxon>Alphaproteobacteria</taxon>
        <taxon>Hyphomicrobiales</taxon>
        <taxon>Nitrobacteraceae</taxon>
        <taxon>Bradyrhizobium</taxon>
    </lineage>
</organism>
<evidence type="ECO:0000259" key="3">
    <source>
        <dbReference type="Pfam" id="PF17288"/>
    </source>
</evidence>
<comment type="caution">
    <text evidence="4">The sequence shown here is derived from an EMBL/GenBank/DDBJ whole genome shotgun (WGS) entry which is preliminary data.</text>
</comment>
<evidence type="ECO:0008006" key="6">
    <source>
        <dbReference type="Google" id="ProtNLM"/>
    </source>
</evidence>
<dbReference type="InterPro" id="IPR035413">
    <property type="entry name" value="Terminase_L_C"/>
</dbReference>
<dbReference type="AlphaFoldDB" id="A0A0R3MMA9"/>
<dbReference type="NCBIfam" id="TIGR01547">
    <property type="entry name" value="phage_term_2"/>
    <property type="match status" value="1"/>
</dbReference>
<sequence>MKPRGKASAKASAKPKPKPEPEIKAAKAKLKPQRPQDRWRQPKTLLDVDPITEPAAPFVQPPPPEEPPKRGLTIAMGEKFQRTLFAPARHKALPGGRGSGKSWSVATYLTVQALQSRKRIVCCRQFQNSIRDSSKELVEKRIRDLELNDQFSVQDRVIVNKVTQSDFLFMGLERNIESIRSLEGADIVWIEEARTINAKSMEILLPTVRKAGSELIWTWNPELPDDPVDAYFRGPQGPPPRSIVTFVDYRDNPFFRDTEMVNEMEVLKVGNPARYRHVWLGEYDTKHDSKVFPNARTGRIEVNPDTMPARYGLDFGFGSDPSFITKVFINEDRKQIYIAAEASGRVAMDELPMLVRGVIESDKDLIKADSSQPGTIEFLRRRGLNVTEAKKGPGSVKSGINFLQSYDIVIDPSCEQMREEARLYSWMTDRRTGQILSTPVDANNHGWDTVRYALEDFSLDGDDPSVDPHGGVFRLFKRW</sequence>
<feature type="region of interest" description="Disordered" evidence="1">
    <location>
        <begin position="1"/>
        <end position="68"/>
    </location>
</feature>
<evidence type="ECO:0000313" key="5">
    <source>
        <dbReference type="Proteomes" id="UP000051660"/>
    </source>
</evidence>
<evidence type="ECO:0000259" key="2">
    <source>
        <dbReference type="Pfam" id="PF04466"/>
    </source>
</evidence>
<evidence type="ECO:0000313" key="4">
    <source>
        <dbReference type="EMBL" id="KRR21346.1"/>
    </source>
</evidence>
<dbReference type="Pfam" id="PF04466">
    <property type="entry name" value="Terminase_3"/>
    <property type="match status" value="1"/>
</dbReference>
<gene>
    <name evidence="4" type="ORF">CQ14_06770</name>
</gene>
<name>A0A0R3MMA9_9BRAD</name>
<dbReference type="Pfam" id="PF17288">
    <property type="entry name" value="Terminase_3C"/>
    <property type="match status" value="1"/>
</dbReference>
<dbReference type="PANTHER" id="PTHR39184">
    <property type="match status" value="1"/>
</dbReference>
<dbReference type="Gene3D" id="3.40.50.300">
    <property type="entry name" value="P-loop containing nucleotide triphosphate hydrolases"/>
    <property type="match status" value="1"/>
</dbReference>
<proteinExistence type="predicted"/>
<dbReference type="Gene3D" id="3.30.420.280">
    <property type="match status" value="1"/>
</dbReference>
<dbReference type="InterPro" id="IPR006437">
    <property type="entry name" value="Phage_terminase_lsu"/>
</dbReference>
<dbReference type="PANTHER" id="PTHR39184:SF1">
    <property type="entry name" value="PBSX PHAGE TERMINASE LARGE SUBUNIT"/>
    <property type="match status" value="1"/>
</dbReference>
<dbReference type="RefSeq" id="WP_057859804.1">
    <property type="nucleotide sequence ID" value="NZ_LLYB01000081.1"/>
</dbReference>
<evidence type="ECO:0000256" key="1">
    <source>
        <dbReference type="SAM" id="MobiDB-lite"/>
    </source>
</evidence>
<accession>A0A0R3MMA9</accession>
<dbReference type="OrthoDB" id="479677at2"/>
<feature type="domain" description="Phage terminase large subunit N-terminal" evidence="2">
    <location>
        <begin position="90"/>
        <end position="282"/>
    </location>
</feature>